<protein>
    <recommendedName>
        <fullName evidence="1">FtsK gamma domain-containing protein</fullName>
    </recommendedName>
</protein>
<evidence type="ECO:0000313" key="3">
    <source>
        <dbReference type="Proteomes" id="UP000228987"/>
    </source>
</evidence>
<dbReference type="InterPro" id="IPR018541">
    <property type="entry name" value="Ftsk_gamma"/>
</dbReference>
<comment type="caution">
    <text evidence="2">The sequence shown here is derived from an EMBL/GenBank/DDBJ whole genome shotgun (WGS) entry which is preliminary data.</text>
</comment>
<proteinExistence type="predicted"/>
<sequence>MDYDQVLSFAVSRGNISVSALQRRFKVRCRPASDMIDLLCRNGVVEKSGGWSNHEVVKTVHARQYSINFHEHQ</sequence>
<accession>A0A2A5CEC8</accession>
<reference evidence="3" key="1">
    <citation type="submission" date="2017-08" db="EMBL/GenBank/DDBJ databases">
        <title>A dynamic microbial community with high functional redundancy inhabits the cold, oxic subseafloor aquifer.</title>
        <authorList>
            <person name="Tully B.J."/>
            <person name="Wheat C.G."/>
            <person name="Glazer B.T."/>
            <person name="Huber J.A."/>
        </authorList>
    </citation>
    <scope>NUCLEOTIDE SEQUENCE [LARGE SCALE GENOMIC DNA]</scope>
</reference>
<dbReference type="Pfam" id="PF09397">
    <property type="entry name" value="FtsK_gamma"/>
    <property type="match status" value="1"/>
</dbReference>
<dbReference type="SMART" id="SM00843">
    <property type="entry name" value="Ftsk_gamma"/>
    <property type="match status" value="1"/>
</dbReference>
<dbReference type="Proteomes" id="UP000228987">
    <property type="component" value="Unassembled WGS sequence"/>
</dbReference>
<name>A0A2A5CEC8_9GAMM</name>
<evidence type="ECO:0000313" key="2">
    <source>
        <dbReference type="EMBL" id="PCJ42083.1"/>
    </source>
</evidence>
<organism evidence="2 3">
    <name type="scientific">SAR86 cluster bacterium</name>
    <dbReference type="NCBI Taxonomy" id="2030880"/>
    <lineage>
        <taxon>Bacteria</taxon>
        <taxon>Pseudomonadati</taxon>
        <taxon>Pseudomonadota</taxon>
        <taxon>Gammaproteobacteria</taxon>
        <taxon>SAR86 cluster</taxon>
    </lineage>
</organism>
<gene>
    <name evidence="2" type="ORF">COA71_05690</name>
</gene>
<evidence type="ECO:0000259" key="1">
    <source>
        <dbReference type="SMART" id="SM00843"/>
    </source>
</evidence>
<dbReference type="Gene3D" id="1.10.10.10">
    <property type="entry name" value="Winged helix-like DNA-binding domain superfamily/Winged helix DNA-binding domain"/>
    <property type="match status" value="1"/>
</dbReference>
<dbReference type="InterPro" id="IPR036390">
    <property type="entry name" value="WH_DNA-bd_sf"/>
</dbReference>
<dbReference type="SUPFAM" id="SSF46785">
    <property type="entry name" value="Winged helix' DNA-binding domain"/>
    <property type="match status" value="1"/>
</dbReference>
<dbReference type="EMBL" id="NVWI01000003">
    <property type="protein sequence ID" value="PCJ42083.1"/>
    <property type="molecule type" value="Genomic_DNA"/>
</dbReference>
<feature type="domain" description="FtsK gamma" evidence="1">
    <location>
        <begin position="3"/>
        <end position="61"/>
    </location>
</feature>
<dbReference type="InterPro" id="IPR036388">
    <property type="entry name" value="WH-like_DNA-bd_sf"/>
</dbReference>
<dbReference type="AlphaFoldDB" id="A0A2A5CEC8"/>